<dbReference type="InterPro" id="IPR001303">
    <property type="entry name" value="Aldolase_II/adducin_N"/>
</dbReference>
<organism evidence="2">
    <name type="scientific">marine metagenome</name>
    <dbReference type="NCBI Taxonomy" id="408172"/>
    <lineage>
        <taxon>unclassified sequences</taxon>
        <taxon>metagenomes</taxon>
        <taxon>ecological metagenomes</taxon>
    </lineage>
</organism>
<accession>A0A383EQW9</accession>
<dbReference type="SMART" id="SM01007">
    <property type="entry name" value="Aldolase_II"/>
    <property type="match status" value="1"/>
</dbReference>
<proteinExistence type="predicted"/>
<reference evidence="2" key="1">
    <citation type="submission" date="2018-05" db="EMBL/GenBank/DDBJ databases">
        <authorList>
            <person name="Lanie J.A."/>
            <person name="Ng W.-L."/>
            <person name="Kazmierczak K.M."/>
            <person name="Andrzejewski T.M."/>
            <person name="Davidsen T.M."/>
            <person name="Wayne K.J."/>
            <person name="Tettelin H."/>
            <person name="Glass J.I."/>
            <person name="Rusch D."/>
            <person name="Podicherti R."/>
            <person name="Tsui H.-C.T."/>
            <person name="Winkler M.E."/>
        </authorList>
    </citation>
    <scope>NUCLEOTIDE SEQUENCE</scope>
</reference>
<feature type="domain" description="Class II aldolase/adducin N-terminal" evidence="1">
    <location>
        <begin position="20"/>
        <end position="192"/>
    </location>
</feature>
<name>A0A383EQW9_9ZZZZ</name>
<gene>
    <name evidence="2" type="ORF">METZ01_LOCUS511873</name>
</gene>
<dbReference type="Pfam" id="PF00596">
    <property type="entry name" value="Aldolase_II"/>
    <property type="match status" value="1"/>
</dbReference>
<dbReference type="InterPro" id="IPR036409">
    <property type="entry name" value="Aldolase_II/adducin_N_sf"/>
</dbReference>
<protein>
    <recommendedName>
        <fullName evidence="1">Class II aldolase/adducin N-terminal domain-containing protein</fullName>
    </recommendedName>
</protein>
<dbReference type="AlphaFoldDB" id="A0A383EQW9"/>
<dbReference type="EMBL" id="UINC01227923">
    <property type="protein sequence ID" value="SVE59019.1"/>
    <property type="molecule type" value="Genomic_DNA"/>
</dbReference>
<dbReference type="Gene3D" id="3.40.225.10">
    <property type="entry name" value="Class II aldolase/adducin N-terminal domain"/>
    <property type="match status" value="1"/>
</dbReference>
<dbReference type="SUPFAM" id="SSF53639">
    <property type="entry name" value="AraD/HMP-PK domain-like"/>
    <property type="match status" value="1"/>
</dbReference>
<evidence type="ECO:0000313" key="2">
    <source>
        <dbReference type="EMBL" id="SVE59019.1"/>
    </source>
</evidence>
<evidence type="ECO:0000259" key="1">
    <source>
        <dbReference type="SMART" id="SM01007"/>
    </source>
</evidence>
<feature type="non-terminal residue" evidence="2">
    <location>
        <position position="193"/>
    </location>
</feature>
<sequence>MKNLWNTKRAKSFLNNDLSMRVYSSRLLGQNPELVLHGGGNTSLKGKYNNIFGDSIDTLFIKGSGWDLISIEEDGFAPVELNHLIRLAKLNNLTDSQMVIEQRLAMLKPTAPNPSIEAILHALIPYKFVDHTHADAVLSITNTPGGRKKINEIYGNDVLIIPYVMPGFILAKKIATMTKNIDWNKLNGMILLN</sequence>